<evidence type="ECO:0000313" key="3">
    <source>
        <dbReference type="Proteomes" id="UP000054359"/>
    </source>
</evidence>
<proteinExistence type="predicted"/>
<protein>
    <recommendedName>
        <fullName evidence="1">DDE-1 domain-containing protein</fullName>
    </recommendedName>
</protein>
<name>A0A087UEY3_STEMI</name>
<organism evidence="2 3">
    <name type="scientific">Stegodyphus mimosarum</name>
    <name type="common">African social velvet spider</name>
    <dbReference type="NCBI Taxonomy" id="407821"/>
    <lineage>
        <taxon>Eukaryota</taxon>
        <taxon>Metazoa</taxon>
        <taxon>Ecdysozoa</taxon>
        <taxon>Arthropoda</taxon>
        <taxon>Chelicerata</taxon>
        <taxon>Arachnida</taxon>
        <taxon>Araneae</taxon>
        <taxon>Araneomorphae</taxon>
        <taxon>Entelegynae</taxon>
        <taxon>Eresoidea</taxon>
        <taxon>Eresidae</taxon>
        <taxon>Stegodyphus</taxon>
    </lineage>
</organism>
<gene>
    <name evidence="2" type="ORF">X975_15643</name>
</gene>
<reference evidence="2 3" key="1">
    <citation type="submission" date="2013-11" db="EMBL/GenBank/DDBJ databases">
        <title>Genome sequencing of Stegodyphus mimosarum.</title>
        <authorList>
            <person name="Bechsgaard J."/>
        </authorList>
    </citation>
    <scope>NUCLEOTIDE SEQUENCE [LARGE SCALE GENOMIC DNA]</scope>
</reference>
<dbReference type="AlphaFoldDB" id="A0A087UEY3"/>
<accession>A0A087UEY3</accession>
<dbReference type="InterPro" id="IPR004875">
    <property type="entry name" value="DDE_SF_endonuclease_dom"/>
</dbReference>
<dbReference type="Proteomes" id="UP000054359">
    <property type="component" value="Unassembled WGS sequence"/>
</dbReference>
<feature type="domain" description="DDE-1" evidence="1">
    <location>
        <begin position="13"/>
        <end position="71"/>
    </location>
</feature>
<evidence type="ECO:0000259" key="1">
    <source>
        <dbReference type="Pfam" id="PF03184"/>
    </source>
</evidence>
<sequence>MTGIQQHLNSVSLPDDEKIVLIINNCLTDTSLKSLVKDSGSILFFLTNRTSIIQPMDIGIMHALKCKYKAAF</sequence>
<keyword evidence="3" id="KW-1185">Reference proteome</keyword>
<feature type="non-terminal residue" evidence="2">
    <location>
        <position position="72"/>
    </location>
</feature>
<dbReference type="EMBL" id="KK119518">
    <property type="protein sequence ID" value="KFM75922.1"/>
    <property type="molecule type" value="Genomic_DNA"/>
</dbReference>
<dbReference type="GO" id="GO:0003676">
    <property type="term" value="F:nucleic acid binding"/>
    <property type="evidence" value="ECO:0007669"/>
    <property type="project" value="InterPro"/>
</dbReference>
<dbReference type="Pfam" id="PF03184">
    <property type="entry name" value="DDE_1"/>
    <property type="match status" value="1"/>
</dbReference>
<evidence type="ECO:0000313" key="2">
    <source>
        <dbReference type="EMBL" id="KFM75922.1"/>
    </source>
</evidence>